<organism evidence="2 3">
    <name type="scientific">Bradyrhizobium erythrophlei</name>
    <dbReference type="NCBI Taxonomy" id="1437360"/>
    <lineage>
        <taxon>Bacteria</taxon>
        <taxon>Pseudomonadati</taxon>
        <taxon>Pseudomonadota</taxon>
        <taxon>Alphaproteobacteria</taxon>
        <taxon>Hyphomicrobiales</taxon>
        <taxon>Nitrobacteraceae</taxon>
        <taxon>Bradyrhizobium</taxon>
    </lineage>
</organism>
<dbReference type="AlphaFoldDB" id="A0A1M5HLD6"/>
<gene>
    <name evidence="2" type="ORF">SAMN05443248_0527</name>
</gene>
<keyword evidence="1" id="KW-0812">Transmembrane</keyword>
<sequence>MPDQKALKPEDLPVHTKQSEIITDTGKPVAEACDKKTAEDVADRLNTETKKIAGLSVNRLFHLAAGIAGCAGFGCFTGWLFETSGWSRSSAEADNGPSLYNERDRSCVGASFQLVNPPKAENCTRGSWRQIYSGTTSVCVNRFSRS</sequence>
<dbReference type="Proteomes" id="UP000189796">
    <property type="component" value="Chromosome I"/>
</dbReference>
<keyword evidence="1" id="KW-0472">Membrane</keyword>
<dbReference type="EMBL" id="LT670817">
    <property type="protein sequence ID" value="SHG16708.1"/>
    <property type="molecule type" value="Genomic_DNA"/>
</dbReference>
<keyword evidence="1" id="KW-1133">Transmembrane helix</keyword>
<protein>
    <submittedName>
        <fullName evidence="2">Uncharacterized protein</fullName>
    </submittedName>
</protein>
<reference evidence="2 3" key="1">
    <citation type="submission" date="2016-11" db="EMBL/GenBank/DDBJ databases">
        <authorList>
            <person name="Jaros S."/>
            <person name="Januszkiewicz K."/>
            <person name="Wedrychowicz H."/>
        </authorList>
    </citation>
    <scope>NUCLEOTIDE SEQUENCE [LARGE SCALE GENOMIC DNA]</scope>
    <source>
        <strain evidence="2 3">GAS138</strain>
    </source>
</reference>
<evidence type="ECO:0000256" key="1">
    <source>
        <dbReference type="SAM" id="Phobius"/>
    </source>
</evidence>
<feature type="transmembrane region" description="Helical" evidence="1">
    <location>
        <begin position="60"/>
        <end position="81"/>
    </location>
</feature>
<name>A0A1M5HLD6_9BRAD</name>
<evidence type="ECO:0000313" key="2">
    <source>
        <dbReference type="EMBL" id="SHG16708.1"/>
    </source>
</evidence>
<dbReference type="RefSeq" id="WP_079599893.1">
    <property type="nucleotide sequence ID" value="NZ_LT670817.1"/>
</dbReference>
<proteinExistence type="predicted"/>
<accession>A0A1M5HLD6</accession>
<evidence type="ECO:0000313" key="3">
    <source>
        <dbReference type="Proteomes" id="UP000189796"/>
    </source>
</evidence>